<dbReference type="GO" id="GO:0008270">
    <property type="term" value="F:zinc ion binding"/>
    <property type="evidence" value="ECO:0007669"/>
    <property type="project" value="UniProtKB-KW"/>
</dbReference>
<evidence type="ECO:0000256" key="4">
    <source>
        <dbReference type="PROSITE-ProRule" id="PRU00175"/>
    </source>
</evidence>
<dbReference type="InterPro" id="IPR017455">
    <property type="entry name" value="Znf_FYVE-rel"/>
</dbReference>
<evidence type="ECO:0000256" key="3">
    <source>
        <dbReference type="ARBA" id="ARBA00022833"/>
    </source>
</evidence>
<dbReference type="Pfam" id="PF01363">
    <property type="entry name" value="FYVE"/>
    <property type="match status" value="1"/>
</dbReference>
<evidence type="ECO:0000256" key="5">
    <source>
        <dbReference type="SAM" id="MobiDB-lite"/>
    </source>
</evidence>
<dbReference type="STRING" id="933852.A0A0C3AYE2"/>
<dbReference type="SMART" id="SM00064">
    <property type="entry name" value="FYVE"/>
    <property type="match status" value="1"/>
</dbReference>
<dbReference type="PROSITE" id="PS50178">
    <property type="entry name" value="ZF_FYVE"/>
    <property type="match status" value="1"/>
</dbReference>
<dbReference type="Proteomes" id="UP000054097">
    <property type="component" value="Unassembled WGS sequence"/>
</dbReference>
<evidence type="ECO:0000313" key="9">
    <source>
        <dbReference type="Proteomes" id="UP000054097"/>
    </source>
</evidence>
<dbReference type="Gene3D" id="3.30.40.10">
    <property type="entry name" value="Zinc/RING finger domain, C3HC4 (zinc finger)"/>
    <property type="match status" value="2"/>
</dbReference>
<dbReference type="InterPro" id="IPR001841">
    <property type="entry name" value="Znf_RING"/>
</dbReference>
<dbReference type="PANTHER" id="PTHR14879:SF5">
    <property type="entry name" value="RING-TYPE DOMAIN-CONTAINING PROTEIN"/>
    <property type="match status" value="1"/>
</dbReference>
<reference evidence="8 9" key="1">
    <citation type="submission" date="2014-04" db="EMBL/GenBank/DDBJ databases">
        <authorList>
            <consortium name="DOE Joint Genome Institute"/>
            <person name="Kuo A."/>
            <person name="Zuccaro A."/>
            <person name="Kohler A."/>
            <person name="Nagy L.G."/>
            <person name="Floudas D."/>
            <person name="Copeland A."/>
            <person name="Barry K.W."/>
            <person name="Cichocki N."/>
            <person name="Veneault-Fourrey C."/>
            <person name="LaButti K."/>
            <person name="Lindquist E.A."/>
            <person name="Lipzen A."/>
            <person name="Lundell T."/>
            <person name="Morin E."/>
            <person name="Murat C."/>
            <person name="Sun H."/>
            <person name="Tunlid A."/>
            <person name="Henrissat B."/>
            <person name="Grigoriev I.V."/>
            <person name="Hibbett D.S."/>
            <person name="Martin F."/>
            <person name="Nordberg H.P."/>
            <person name="Cantor M.N."/>
            <person name="Hua S.X."/>
        </authorList>
    </citation>
    <scope>NUCLEOTIDE SEQUENCE [LARGE SCALE GENOMIC DNA]</scope>
    <source>
        <strain evidence="8 9">MAFF 305830</strain>
    </source>
</reference>
<feature type="compositionally biased region" description="Pro residues" evidence="5">
    <location>
        <begin position="348"/>
        <end position="357"/>
    </location>
</feature>
<dbReference type="OrthoDB" id="3045089at2759"/>
<dbReference type="Pfam" id="PF13920">
    <property type="entry name" value="zf-C3HC4_3"/>
    <property type="match status" value="1"/>
</dbReference>
<reference evidence="9" key="2">
    <citation type="submission" date="2015-01" db="EMBL/GenBank/DDBJ databases">
        <title>Evolutionary Origins and Diversification of the Mycorrhizal Mutualists.</title>
        <authorList>
            <consortium name="DOE Joint Genome Institute"/>
            <consortium name="Mycorrhizal Genomics Consortium"/>
            <person name="Kohler A."/>
            <person name="Kuo A."/>
            <person name="Nagy L.G."/>
            <person name="Floudas D."/>
            <person name="Copeland A."/>
            <person name="Barry K.W."/>
            <person name="Cichocki N."/>
            <person name="Veneault-Fourrey C."/>
            <person name="LaButti K."/>
            <person name="Lindquist E.A."/>
            <person name="Lipzen A."/>
            <person name="Lundell T."/>
            <person name="Morin E."/>
            <person name="Murat C."/>
            <person name="Riley R."/>
            <person name="Ohm R."/>
            <person name="Sun H."/>
            <person name="Tunlid A."/>
            <person name="Henrissat B."/>
            <person name="Grigoriev I.V."/>
            <person name="Hibbett D.S."/>
            <person name="Martin F."/>
        </authorList>
    </citation>
    <scope>NUCLEOTIDE SEQUENCE [LARGE SCALE GENOMIC DNA]</scope>
    <source>
        <strain evidence="9">MAFF 305830</strain>
    </source>
</reference>
<dbReference type="PANTHER" id="PTHR14879">
    <property type="entry name" value="CASPASE REGULATOR, RING FINGER DOMAIN-CONTAINING"/>
    <property type="match status" value="1"/>
</dbReference>
<proteinExistence type="predicted"/>
<evidence type="ECO:0000259" key="6">
    <source>
        <dbReference type="PROSITE" id="PS50089"/>
    </source>
</evidence>
<evidence type="ECO:0000313" key="8">
    <source>
        <dbReference type="EMBL" id="KIM24251.1"/>
    </source>
</evidence>
<feature type="domain" description="FYVE-type" evidence="7">
    <location>
        <begin position="22"/>
        <end position="87"/>
    </location>
</feature>
<keyword evidence="1" id="KW-0479">Metal-binding</keyword>
<feature type="domain" description="RING-type" evidence="6">
    <location>
        <begin position="496"/>
        <end position="535"/>
    </location>
</feature>
<dbReference type="InterPro" id="IPR013083">
    <property type="entry name" value="Znf_RING/FYVE/PHD"/>
</dbReference>
<evidence type="ECO:0000256" key="1">
    <source>
        <dbReference type="ARBA" id="ARBA00022723"/>
    </source>
</evidence>
<dbReference type="EMBL" id="KN824326">
    <property type="protein sequence ID" value="KIM24251.1"/>
    <property type="molecule type" value="Genomic_DNA"/>
</dbReference>
<keyword evidence="3" id="KW-0862">Zinc</keyword>
<dbReference type="InterPro" id="IPR000306">
    <property type="entry name" value="Znf_FYVE"/>
</dbReference>
<evidence type="ECO:0000259" key="7">
    <source>
        <dbReference type="PROSITE" id="PS50178"/>
    </source>
</evidence>
<feature type="compositionally biased region" description="Polar residues" evidence="5">
    <location>
        <begin position="284"/>
        <end position="297"/>
    </location>
</feature>
<organism evidence="8 9">
    <name type="scientific">Serendipita vermifera MAFF 305830</name>
    <dbReference type="NCBI Taxonomy" id="933852"/>
    <lineage>
        <taxon>Eukaryota</taxon>
        <taxon>Fungi</taxon>
        <taxon>Dikarya</taxon>
        <taxon>Basidiomycota</taxon>
        <taxon>Agaricomycotina</taxon>
        <taxon>Agaricomycetes</taxon>
        <taxon>Sebacinales</taxon>
        <taxon>Serendipitaceae</taxon>
        <taxon>Serendipita</taxon>
    </lineage>
</organism>
<name>A0A0C3AYE2_SERVB</name>
<feature type="compositionally biased region" description="Low complexity" evidence="5">
    <location>
        <begin position="471"/>
        <end position="480"/>
    </location>
</feature>
<evidence type="ECO:0008006" key="10">
    <source>
        <dbReference type="Google" id="ProtNLM"/>
    </source>
</evidence>
<feature type="compositionally biased region" description="Polar residues" evidence="5">
    <location>
        <begin position="219"/>
        <end position="233"/>
    </location>
</feature>
<gene>
    <name evidence="8" type="ORF">M408DRAFT_331884</name>
</gene>
<protein>
    <recommendedName>
        <fullName evidence="10">RING-type domain-containing protein</fullName>
    </recommendedName>
</protein>
<dbReference type="AlphaFoldDB" id="A0A0C3AYE2"/>
<sequence>MADHSSRALPLLSGIAPRLDSASSDPNCHRCSREFGMLTRRKICNHCGFAYCGSCCDHQALCPRSDAGYRPGYETVLVCTYCIDMLSITACGKSQLRGMPVGRLRNYLEAYGIKPKSAIEKDDLIEAIIDARGLNGCLSYEQEHFYRRQTIAKRAPIEGRHRTNIFSSNPTRGSGPVPPPRPRSTDPRVQSQARSPQASRPPVPPTRGSDPYRAADPYLQQNLPQQNSHNQRPMSPRQERPPPANTTWSPPRSPQPRSPIPHYGPTNPLNVPWSNSTTSRSSTPHHSGGQNTNSNPYATPPPQPRWQTRPQSPPPQPPPDHSRPASSRSRSRSVSEGQQIPAQQRQQAPPPPPPPTSSRPRAPTIPALASLLDKTREEIGGLTVMTLKGILQANHVNARLILEKNELVDKVMILIEMERRERAREQAIHEAEERAAIEQQRQRMEQLRMDAERRANASASGGYHSPPHAPASPSARSTSPRPAPAPTAFVEREGLCVVCQDEEANVAVVDCGHLCLCMSCSDTIMKSTRECPLCRTRIVTEQRLLRIFKS</sequence>
<keyword evidence="2 4" id="KW-0863">Zinc-finger</keyword>
<evidence type="ECO:0000256" key="2">
    <source>
        <dbReference type="ARBA" id="ARBA00022771"/>
    </source>
</evidence>
<dbReference type="HOGENOM" id="CLU_040332_0_0_1"/>
<feature type="region of interest" description="Disordered" evidence="5">
    <location>
        <begin position="448"/>
        <end position="485"/>
    </location>
</feature>
<dbReference type="SUPFAM" id="SSF57850">
    <property type="entry name" value="RING/U-box"/>
    <property type="match status" value="1"/>
</dbReference>
<keyword evidence="9" id="KW-1185">Reference proteome</keyword>
<feature type="region of interest" description="Disordered" evidence="5">
    <location>
        <begin position="156"/>
        <end position="363"/>
    </location>
</feature>
<dbReference type="PROSITE" id="PS50089">
    <property type="entry name" value="ZF_RING_2"/>
    <property type="match status" value="1"/>
</dbReference>
<accession>A0A0C3AYE2</accession>
<dbReference type="InterPro" id="IPR011011">
    <property type="entry name" value="Znf_FYVE_PHD"/>
</dbReference>
<dbReference type="SUPFAM" id="SSF57903">
    <property type="entry name" value="FYVE/PHD zinc finger"/>
    <property type="match status" value="1"/>
</dbReference>
<dbReference type="InterPro" id="IPR051728">
    <property type="entry name" value="RING-FYVE_E3_ubiquitin-ligase"/>
</dbReference>
<feature type="compositionally biased region" description="Low complexity" evidence="5">
    <location>
        <begin position="324"/>
        <end position="347"/>
    </location>
</feature>